<dbReference type="PANTHER" id="PTHR11601">
    <property type="entry name" value="CYSTEINE DESULFURYLASE FAMILY MEMBER"/>
    <property type="match status" value="1"/>
</dbReference>
<evidence type="ECO:0000256" key="3">
    <source>
        <dbReference type="SAM" id="MobiDB-lite"/>
    </source>
</evidence>
<sequence length="117" mass="12826">MSNREIYLDHAATTPVDPIVADTISRIQTDCFANPSSPHNAGRRAHHRLDEARVKILEDFGCPDATLIFTSGATEANYLALHGLKNPERTAFATSQRDHESLRNATSSLATHSVNQT</sequence>
<feature type="region of interest" description="Disordered" evidence="3">
    <location>
        <begin position="93"/>
        <end position="117"/>
    </location>
</feature>
<proteinExistence type="inferred from homology"/>
<reference evidence="5" key="1">
    <citation type="submission" date="2018-05" db="EMBL/GenBank/DDBJ databases">
        <authorList>
            <person name="Lanie J.A."/>
            <person name="Ng W.-L."/>
            <person name="Kazmierczak K.M."/>
            <person name="Andrzejewski T.M."/>
            <person name="Davidsen T.M."/>
            <person name="Wayne K.J."/>
            <person name="Tettelin H."/>
            <person name="Glass J.I."/>
            <person name="Rusch D."/>
            <person name="Podicherti R."/>
            <person name="Tsui H.-C.T."/>
            <person name="Winkler M.E."/>
        </authorList>
    </citation>
    <scope>NUCLEOTIDE SEQUENCE</scope>
</reference>
<gene>
    <name evidence="5" type="ORF">METZ01_LOCUS450480</name>
</gene>
<dbReference type="Gene3D" id="1.10.260.50">
    <property type="match status" value="1"/>
</dbReference>
<feature type="non-terminal residue" evidence="5">
    <location>
        <position position="117"/>
    </location>
</feature>
<dbReference type="Pfam" id="PF00266">
    <property type="entry name" value="Aminotran_5"/>
    <property type="match status" value="1"/>
</dbReference>
<dbReference type="InterPro" id="IPR015422">
    <property type="entry name" value="PyrdxlP-dep_Trfase_small"/>
</dbReference>
<evidence type="ECO:0000259" key="4">
    <source>
        <dbReference type="Pfam" id="PF00266"/>
    </source>
</evidence>
<feature type="compositionally biased region" description="Polar residues" evidence="3">
    <location>
        <begin position="103"/>
        <end position="117"/>
    </location>
</feature>
<organism evidence="5">
    <name type="scientific">marine metagenome</name>
    <dbReference type="NCBI Taxonomy" id="408172"/>
    <lineage>
        <taxon>unclassified sequences</taxon>
        <taxon>metagenomes</taxon>
        <taxon>ecological metagenomes</taxon>
    </lineage>
</organism>
<dbReference type="InterPro" id="IPR015421">
    <property type="entry name" value="PyrdxlP-dep_Trfase_major"/>
</dbReference>
<name>A0A382ZPU4_9ZZZZ</name>
<dbReference type="PANTHER" id="PTHR11601:SF34">
    <property type="entry name" value="CYSTEINE DESULFURASE"/>
    <property type="match status" value="1"/>
</dbReference>
<accession>A0A382ZPU4</accession>
<evidence type="ECO:0000256" key="1">
    <source>
        <dbReference type="ARBA" id="ARBA00001933"/>
    </source>
</evidence>
<dbReference type="InterPro" id="IPR015424">
    <property type="entry name" value="PyrdxlP-dep_Trfase"/>
</dbReference>
<dbReference type="SUPFAM" id="SSF53383">
    <property type="entry name" value="PLP-dependent transferases"/>
    <property type="match status" value="1"/>
</dbReference>
<dbReference type="InterPro" id="IPR000192">
    <property type="entry name" value="Aminotrans_V_dom"/>
</dbReference>
<comment type="similarity">
    <text evidence="2">Belongs to the class-V pyridoxal-phosphate-dependent aminotransferase family. NifS/IscS subfamily.</text>
</comment>
<dbReference type="AlphaFoldDB" id="A0A382ZPU4"/>
<evidence type="ECO:0000313" key="5">
    <source>
        <dbReference type="EMBL" id="SVD97626.1"/>
    </source>
</evidence>
<comment type="cofactor">
    <cofactor evidence="1">
        <name>pyridoxal 5'-phosphate</name>
        <dbReference type="ChEBI" id="CHEBI:597326"/>
    </cofactor>
</comment>
<feature type="domain" description="Aminotransferase class V" evidence="4">
    <location>
        <begin position="6"/>
        <end position="110"/>
    </location>
</feature>
<dbReference type="Gene3D" id="3.90.1150.10">
    <property type="entry name" value="Aspartate Aminotransferase, domain 1"/>
    <property type="match status" value="1"/>
</dbReference>
<protein>
    <recommendedName>
        <fullName evidence="4">Aminotransferase class V domain-containing protein</fullName>
    </recommendedName>
</protein>
<evidence type="ECO:0000256" key="2">
    <source>
        <dbReference type="ARBA" id="ARBA00006490"/>
    </source>
</evidence>
<dbReference type="Gene3D" id="3.40.640.10">
    <property type="entry name" value="Type I PLP-dependent aspartate aminotransferase-like (Major domain)"/>
    <property type="match status" value="1"/>
</dbReference>
<dbReference type="EMBL" id="UINC01185759">
    <property type="protein sequence ID" value="SVD97626.1"/>
    <property type="molecule type" value="Genomic_DNA"/>
</dbReference>